<comment type="caution">
    <text evidence="1">The sequence shown here is derived from an EMBL/GenBank/DDBJ whole genome shotgun (WGS) entry which is preliminary data.</text>
</comment>
<reference evidence="1 2" key="1">
    <citation type="journal article" date="2020" name="Phytopathology">
        <title>A high-quality genome resource of Botrytis fragariae, a new and rapidly spreading fungal pathogen causing strawberry gray mold in the U.S.A.</title>
        <authorList>
            <person name="Wu Y."/>
            <person name="Saski C.A."/>
            <person name="Schnabel G."/>
            <person name="Xiao S."/>
            <person name="Hu M."/>
        </authorList>
    </citation>
    <scope>NUCLEOTIDE SEQUENCE [LARGE SCALE GENOMIC DNA]</scope>
    <source>
        <strain evidence="1 2">BVB16</strain>
    </source>
</reference>
<sequence>MAEETPLIPVKPNSISSLSEAVRHGLQESRASSTINEFDAIKININIDARLDKMIMLSTYRRYFEGIQLKPKMQIMGNSIIKMR</sequence>
<organism evidence="1 2">
    <name type="scientific">Botrytis fragariae</name>
    <dbReference type="NCBI Taxonomy" id="1964551"/>
    <lineage>
        <taxon>Eukaryota</taxon>
        <taxon>Fungi</taxon>
        <taxon>Dikarya</taxon>
        <taxon>Ascomycota</taxon>
        <taxon>Pezizomycotina</taxon>
        <taxon>Leotiomycetes</taxon>
        <taxon>Helotiales</taxon>
        <taxon>Sclerotiniaceae</taxon>
        <taxon>Botrytis</taxon>
    </lineage>
</organism>
<dbReference type="RefSeq" id="XP_037198042.1">
    <property type="nucleotide sequence ID" value="XM_037336676.1"/>
</dbReference>
<accession>A0A8H6B453</accession>
<dbReference type="EMBL" id="JABFCT010000001">
    <property type="protein sequence ID" value="KAF5879098.1"/>
    <property type="molecule type" value="Genomic_DNA"/>
</dbReference>
<evidence type="ECO:0000313" key="1">
    <source>
        <dbReference type="EMBL" id="KAF5879098.1"/>
    </source>
</evidence>
<keyword evidence="2" id="KW-1185">Reference proteome</keyword>
<name>A0A8H6B453_9HELO</name>
<dbReference type="Proteomes" id="UP000531561">
    <property type="component" value="Unassembled WGS sequence"/>
</dbReference>
<evidence type="ECO:0000313" key="2">
    <source>
        <dbReference type="Proteomes" id="UP000531561"/>
    </source>
</evidence>
<dbReference type="AlphaFoldDB" id="A0A8H6B453"/>
<proteinExistence type="predicted"/>
<dbReference type="GeneID" id="59260368"/>
<protein>
    <submittedName>
        <fullName evidence="1">Uncharacterized protein</fullName>
    </submittedName>
</protein>
<gene>
    <name evidence="1" type="ORF">Bfra_006303</name>
</gene>